<comment type="caution">
    <text evidence="5">The sequence shown here is derived from an EMBL/GenBank/DDBJ whole genome shotgun (WGS) entry which is preliminary data.</text>
</comment>
<evidence type="ECO:0000313" key="5">
    <source>
        <dbReference type="EMBL" id="KZS10319.1"/>
    </source>
</evidence>
<evidence type="ECO:0000259" key="3">
    <source>
        <dbReference type="Pfam" id="PF21787"/>
    </source>
</evidence>
<dbReference type="AlphaFoldDB" id="A0A164TBC7"/>
<sequence>MCHSSREIVTIVSFLQTVQDHRHAGNLIAENRVDECSSNNLSNSTQKGAEVDFPTHAAAAEDFFHDEFLKYLDCSSELQLDMNHEGSDDNEHDKQSYSSTVDDMRCISETTSEDQEAYERFRLSYYSNSAYNFLLSKNPGKDGLFQDQLENTCTKLNVDQFNKFQVLKIIKENIAAKKPGTRFSLVLGEMAVRRALGMGRKMKSYMGLCFLVGGEGDKEKYAQKCLVFLIVCLDGSGTRYIVSYWFTDSEAGSTVSKRVTECLTLTHEYGIEIRGIVFDGLPANIAMVNAMGANIGFDNPRHWISHPSTTSYVIYIFLDACHMLKLALNVFGDFEEIFLNGFAQPAKWSHIIQLHNDQHEMKVSYAAQLLSRSVAEVIDDGRIEGRPGFENSESTAFLGRTIVKLFDFCNSRSPLATGQREVWWTNTITLHELQRTDAGYCKDPPTKSKFKRVKKNKRFTAETRCGRHVSFFTPPSPFTTSPTRAPRSNAAASTSANETSTWQHTHCKSSIIASIIASNYCTMSKYYVRLPVTPLQRCLMKFQENNFSLHHGLSYKRGNPLHYRPCSCLSTLRLNEDKLDNKKAKLIELKNQRAKEQTNTRSSNATTQFNIPKRRQSSKNRMATNLVFNGNLKIPSRSSFEMVLKAEHIFQLTVVNQSPPPTSNNLIAYLSNKVINLIDVKKLFPTLQL</sequence>
<evidence type="ECO:0000259" key="4">
    <source>
        <dbReference type="Pfam" id="PF21788"/>
    </source>
</evidence>
<feature type="region of interest" description="Disordered" evidence="2">
    <location>
        <begin position="473"/>
        <end position="497"/>
    </location>
</feature>
<reference evidence="5 6" key="1">
    <citation type="submission" date="2016-03" db="EMBL/GenBank/DDBJ databases">
        <title>EvidentialGene: Evidence-directed Construction of Genes on Genomes.</title>
        <authorList>
            <person name="Gilbert D.G."/>
            <person name="Choi J.-H."/>
            <person name="Mockaitis K."/>
            <person name="Colbourne J."/>
            <person name="Pfrender M."/>
        </authorList>
    </citation>
    <scope>NUCLEOTIDE SEQUENCE [LARGE SCALE GENOMIC DNA]</scope>
    <source>
        <strain evidence="5 6">Xinb3</strain>
        <tissue evidence="5">Complete organism</tissue>
    </source>
</reference>
<evidence type="ECO:0000313" key="6">
    <source>
        <dbReference type="Proteomes" id="UP000076858"/>
    </source>
</evidence>
<feature type="domain" description="Transposable element P transposase-like RNase H" evidence="3">
    <location>
        <begin position="165"/>
        <end position="292"/>
    </location>
</feature>
<organism evidence="5 6">
    <name type="scientific">Daphnia magna</name>
    <dbReference type="NCBI Taxonomy" id="35525"/>
    <lineage>
        <taxon>Eukaryota</taxon>
        <taxon>Metazoa</taxon>
        <taxon>Ecdysozoa</taxon>
        <taxon>Arthropoda</taxon>
        <taxon>Crustacea</taxon>
        <taxon>Branchiopoda</taxon>
        <taxon>Diplostraca</taxon>
        <taxon>Cladocera</taxon>
        <taxon>Anomopoda</taxon>
        <taxon>Daphniidae</taxon>
        <taxon>Daphnia</taxon>
    </lineage>
</organism>
<feature type="coiled-coil region" evidence="1">
    <location>
        <begin position="572"/>
        <end position="599"/>
    </location>
</feature>
<feature type="domain" description="Transposable element P transposase-like GTP-binding insertion" evidence="4">
    <location>
        <begin position="321"/>
        <end position="419"/>
    </location>
</feature>
<name>A0A164TBC7_9CRUS</name>
<accession>A0A164TBC7</accession>
<protein>
    <submittedName>
        <fullName evidence="5">Uncharacterized protein</fullName>
    </submittedName>
</protein>
<dbReference type="InterPro" id="IPR048365">
    <property type="entry name" value="TNP-like_RNaseH_N"/>
</dbReference>
<dbReference type="Pfam" id="PF21787">
    <property type="entry name" value="TNP-like_RNaseH_N"/>
    <property type="match status" value="1"/>
</dbReference>
<dbReference type="Proteomes" id="UP000076858">
    <property type="component" value="Unassembled WGS sequence"/>
</dbReference>
<dbReference type="STRING" id="35525.A0A164TBC7"/>
<dbReference type="Pfam" id="PF21788">
    <property type="entry name" value="TNP-like_GBD"/>
    <property type="match status" value="1"/>
</dbReference>
<dbReference type="EMBL" id="LRGB01001848">
    <property type="protein sequence ID" value="KZS10319.1"/>
    <property type="molecule type" value="Genomic_DNA"/>
</dbReference>
<evidence type="ECO:0000256" key="1">
    <source>
        <dbReference type="SAM" id="Coils"/>
    </source>
</evidence>
<gene>
    <name evidence="5" type="ORF">APZ42_025238</name>
</gene>
<evidence type="ECO:0000256" key="2">
    <source>
        <dbReference type="SAM" id="MobiDB-lite"/>
    </source>
</evidence>
<keyword evidence="6" id="KW-1185">Reference proteome</keyword>
<keyword evidence="1" id="KW-0175">Coiled coil</keyword>
<dbReference type="OrthoDB" id="6371942at2759"/>
<proteinExistence type="predicted"/>
<dbReference type="InterPro" id="IPR048366">
    <property type="entry name" value="TNP-like_GBD"/>
</dbReference>